<feature type="domain" description="Bacterial bifunctional deaminase-reductase C-terminal" evidence="1">
    <location>
        <begin position="4"/>
        <end position="168"/>
    </location>
</feature>
<accession>A0AAW8DGB9</accession>
<comment type="caution">
    <text evidence="2">The sequence shown here is derived from an EMBL/GenBank/DDBJ whole genome shotgun (WGS) entry which is preliminary data.</text>
</comment>
<dbReference type="Proteomes" id="UP001242995">
    <property type="component" value="Unassembled WGS sequence"/>
</dbReference>
<evidence type="ECO:0000313" key="3">
    <source>
        <dbReference type="EMBL" id="MDQ0178957.1"/>
    </source>
</evidence>
<dbReference type="GO" id="GO:0009231">
    <property type="term" value="P:riboflavin biosynthetic process"/>
    <property type="evidence" value="ECO:0007669"/>
    <property type="project" value="InterPro"/>
</dbReference>
<dbReference type="SUPFAM" id="SSF53597">
    <property type="entry name" value="Dihydrofolate reductase-like"/>
    <property type="match status" value="1"/>
</dbReference>
<proteinExistence type="predicted"/>
<name>A0AAW8DGB9_9MICC</name>
<evidence type="ECO:0000313" key="5">
    <source>
        <dbReference type="Proteomes" id="UP001242995"/>
    </source>
</evidence>
<dbReference type="Pfam" id="PF01872">
    <property type="entry name" value="RibD_C"/>
    <property type="match status" value="1"/>
</dbReference>
<gene>
    <name evidence="2" type="ORF">J2S90_001336</name>
    <name evidence="3" type="ORF">J2S93_000364</name>
</gene>
<dbReference type="EMBL" id="JAUSRG010000002">
    <property type="protein sequence ID" value="MDP9904390.1"/>
    <property type="molecule type" value="Genomic_DNA"/>
</dbReference>
<dbReference type="Gene3D" id="3.40.430.10">
    <property type="entry name" value="Dihydrofolate Reductase, subunit A"/>
    <property type="match status" value="1"/>
</dbReference>
<dbReference type="InterPro" id="IPR002734">
    <property type="entry name" value="RibDG_C"/>
</dbReference>
<dbReference type="RefSeq" id="WP_284989136.1">
    <property type="nucleotide sequence ID" value="NZ_JAUSRG010000002.1"/>
</dbReference>
<sequence>MGIIVVDLFSTLDGVYQAPGGPDEDREGGFEFGGWQAPYFDKESGEAITAGIERLDALLLGRKTYDIFAGFWPTAPADDPIAARFNAVPKYVASHTLSDPAWAGTTVLTDVASEAREIRERHAETHVIGSGDLFQSLLTENLVDRLNLWLYPVTFGTGKKIFRDGTVPAAFTVTQPPQAFPKGAIWLVYERAGDVVTGIDIEAERTQP</sequence>
<evidence type="ECO:0000259" key="1">
    <source>
        <dbReference type="Pfam" id="PF01872"/>
    </source>
</evidence>
<evidence type="ECO:0000313" key="2">
    <source>
        <dbReference type="EMBL" id="MDP9904390.1"/>
    </source>
</evidence>
<dbReference type="Proteomes" id="UP001230951">
    <property type="component" value="Unassembled WGS sequence"/>
</dbReference>
<dbReference type="InterPro" id="IPR024072">
    <property type="entry name" value="DHFR-like_dom_sf"/>
</dbReference>
<organism evidence="2 5">
    <name type="scientific">Arthrobacter bambusae</name>
    <dbReference type="NCBI Taxonomy" id="1338426"/>
    <lineage>
        <taxon>Bacteria</taxon>
        <taxon>Bacillati</taxon>
        <taxon>Actinomycetota</taxon>
        <taxon>Actinomycetes</taxon>
        <taxon>Micrococcales</taxon>
        <taxon>Micrococcaceae</taxon>
        <taxon>Arthrobacter</taxon>
    </lineage>
</organism>
<dbReference type="AlphaFoldDB" id="A0AAW8DGB9"/>
<reference evidence="2 4" key="1">
    <citation type="submission" date="2023-07" db="EMBL/GenBank/DDBJ databases">
        <title>Sorghum-associated microbial communities from plants grown in Nebraska, USA.</title>
        <authorList>
            <person name="Schachtman D."/>
        </authorList>
    </citation>
    <scope>NUCLEOTIDE SEQUENCE</scope>
    <source>
        <strain evidence="2">DS1006</strain>
        <strain evidence="3 4">DS1016</strain>
    </source>
</reference>
<dbReference type="GO" id="GO:0008703">
    <property type="term" value="F:5-amino-6-(5-phosphoribosylamino)uracil reductase activity"/>
    <property type="evidence" value="ECO:0007669"/>
    <property type="project" value="InterPro"/>
</dbReference>
<protein>
    <submittedName>
        <fullName evidence="2">Dihydrofolate reductase</fullName>
    </submittedName>
</protein>
<evidence type="ECO:0000313" key="4">
    <source>
        <dbReference type="Proteomes" id="UP001230951"/>
    </source>
</evidence>
<dbReference type="EMBL" id="JAUSTF010000001">
    <property type="protein sequence ID" value="MDQ0178957.1"/>
    <property type="molecule type" value="Genomic_DNA"/>
</dbReference>
<keyword evidence="4" id="KW-1185">Reference proteome</keyword>